<feature type="binding site" evidence="8">
    <location>
        <position position="41"/>
    </location>
    <ligand>
        <name>[4Fe-4S] cluster</name>
        <dbReference type="ChEBI" id="CHEBI:49883"/>
        <note>4Fe-4S-S-AdoMet</note>
    </ligand>
</feature>
<dbReference type="PROSITE" id="PS51918">
    <property type="entry name" value="RADICAL_SAM"/>
    <property type="match status" value="1"/>
</dbReference>
<dbReference type="CDD" id="cd01335">
    <property type="entry name" value="Radical_SAM"/>
    <property type="match status" value="1"/>
</dbReference>
<accession>A0A3D5Q9M4</accession>
<feature type="binding site" evidence="8">
    <location>
        <position position="48"/>
    </location>
    <ligand>
        <name>[4Fe-4S] cluster</name>
        <dbReference type="ChEBI" id="CHEBI:49883"/>
        <note>4Fe-4S-S-AdoMet</note>
    </ligand>
</feature>
<feature type="binding site" evidence="8">
    <location>
        <position position="50"/>
    </location>
    <ligand>
        <name>Mg(2+)</name>
        <dbReference type="ChEBI" id="CHEBI:18420"/>
    </ligand>
</feature>
<dbReference type="SUPFAM" id="SSF102114">
    <property type="entry name" value="Radical SAM enzymes"/>
    <property type="match status" value="1"/>
</dbReference>
<dbReference type="Pfam" id="PF04055">
    <property type="entry name" value="Radical_SAM"/>
    <property type="match status" value="1"/>
</dbReference>
<evidence type="ECO:0000256" key="8">
    <source>
        <dbReference type="HAMAP-Rule" id="MF_00917"/>
    </source>
</evidence>
<evidence type="ECO:0000313" key="10">
    <source>
        <dbReference type="EMBL" id="HCW92433.1"/>
    </source>
</evidence>
<dbReference type="PIRSF" id="PIRSF000370">
    <property type="entry name" value="QueE"/>
    <property type="match status" value="1"/>
</dbReference>
<dbReference type="GO" id="GO:0016840">
    <property type="term" value="F:carbon-nitrogen lyase activity"/>
    <property type="evidence" value="ECO:0007669"/>
    <property type="project" value="UniProtKB-UniRule"/>
</dbReference>
<feature type="binding site" evidence="8">
    <location>
        <position position="45"/>
    </location>
    <ligand>
        <name>[4Fe-4S] cluster</name>
        <dbReference type="ChEBI" id="CHEBI:49883"/>
        <note>4Fe-4S-S-AdoMet</note>
    </ligand>
</feature>
<dbReference type="GO" id="GO:0008616">
    <property type="term" value="P:tRNA queuosine(34) biosynthetic process"/>
    <property type="evidence" value="ECO:0007669"/>
    <property type="project" value="UniProtKB-UniRule"/>
</dbReference>
<keyword evidence="7 8" id="KW-0456">Lyase</keyword>
<comment type="function">
    <text evidence="8">Catalyzes the complex heterocyclic radical-mediated conversion of 6-carboxy-5,6,7,8-tetrahydropterin (CPH4) to 7-carboxy-7-deazaguanine (CDG), a step common to the biosynthetic pathways of all 7-deazapurine-containing compounds.</text>
</comment>
<comment type="cofactor">
    <cofactor evidence="8">
        <name>S-adenosyl-L-methionine</name>
        <dbReference type="ChEBI" id="CHEBI:59789"/>
    </cofactor>
    <text evidence="8">Binds 1 S-adenosyl-L-methionine per subunit.</text>
</comment>
<comment type="subunit">
    <text evidence="8">Homodimer.</text>
</comment>
<dbReference type="EC" id="4.3.99.3" evidence="8"/>
<evidence type="ECO:0000256" key="4">
    <source>
        <dbReference type="ARBA" id="ARBA00022842"/>
    </source>
</evidence>
<dbReference type="AlphaFoldDB" id="A0A3D5Q9M4"/>
<evidence type="ECO:0000256" key="5">
    <source>
        <dbReference type="ARBA" id="ARBA00023004"/>
    </source>
</evidence>
<dbReference type="InterPro" id="IPR007197">
    <property type="entry name" value="rSAM"/>
</dbReference>
<dbReference type="GO" id="GO:0051539">
    <property type="term" value="F:4 iron, 4 sulfur cluster binding"/>
    <property type="evidence" value="ECO:0007669"/>
    <property type="project" value="UniProtKB-UniRule"/>
</dbReference>
<dbReference type="Gene3D" id="3.20.20.70">
    <property type="entry name" value="Aldolase class I"/>
    <property type="match status" value="1"/>
</dbReference>
<keyword evidence="3 8" id="KW-0479">Metal-binding</keyword>
<feature type="domain" description="Radical SAM core" evidence="9">
    <location>
        <begin position="28"/>
        <end position="242"/>
    </location>
</feature>
<name>A0A3D5Q9M4_FLESI</name>
<keyword evidence="5 8" id="KW-0408">Iron</keyword>
<comment type="similarity">
    <text evidence="8">Belongs to the radical SAM superfamily. 7-carboxy-7-deazaguanine synthase family.</text>
</comment>
<dbReference type="HAMAP" id="MF_00917">
    <property type="entry name" value="QueE"/>
    <property type="match status" value="1"/>
</dbReference>
<comment type="cofactor">
    <cofactor evidence="8">
        <name>[4Fe-4S] cluster</name>
        <dbReference type="ChEBI" id="CHEBI:49883"/>
    </cofactor>
    <text evidence="8">Binds 1 [4Fe-4S] cluster. The cluster is coordinated with 3 cysteines and an exchangeable S-adenosyl-L-methionine.</text>
</comment>
<dbReference type="InterPro" id="IPR058240">
    <property type="entry name" value="rSAM_sf"/>
</dbReference>
<dbReference type="PANTHER" id="PTHR42836">
    <property type="entry name" value="7-CARBOXY-7-DEAZAGUANINE SYNTHASE"/>
    <property type="match status" value="1"/>
</dbReference>
<evidence type="ECO:0000256" key="1">
    <source>
        <dbReference type="ARBA" id="ARBA00022485"/>
    </source>
</evidence>
<evidence type="ECO:0000313" key="11">
    <source>
        <dbReference type="Proteomes" id="UP000262325"/>
    </source>
</evidence>
<comment type="caution">
    <text evidence="8">Lacks conserved residue(s) required for the propagation of feature annotation.</text>
</comment>
<feature type="binding site" evidence="8">
    <location>
        <position position="37"/>
    </location>
    <ligand>
        <name>substrate</name>
    </ligand>
</feature>
<gene>
    <name evidence="8" type="primary">queE</name>
    <name evidence="10" type="ORF">DHM44_01990</name>
</gene>
<comment type="cofactor">
    <cofactor evidence="8">
        <name>Mg(2+)</name>
        <dbReference type="ChEBI" id="CHEBI:18420"/>
    </cofactor>
</comment>
<protein>
    <recommendedName>
        <fullName evidence="8">7-carboxy-7-deazaguanine synthase</fullName>
        <shortName evidence="8">CDG synthase</shortName>
        <ecNumber evidence="8">4.3.99.3</ecNumber>
    </recommendedName>
    <alternativeName>
        <fullName evidence="8">Queuosine biosynthesis protein QueE</fullName>
    </alternativeName>
</protein>
<feature type="binding site" evidence="8">
    <location>
        <position position="95"/>
    </location>
    <ligand>
        <name>S-adenosyl-L-methionine</name>
        <dbReference type="ChEBI" id="CHEBI:59789"/>
    </ligand>
</feature>
<dbReference type="UniPathway" id="UPA00391"/>
<evidence type="ECO:0000256" key="2">
    <source>
        <dbReference type="ARBA" id="ARBA00022691"/>
    </source>
</evidence>
<evidence type="ECO:0000259" key="9">
    <source>
        <dbReference type="PROSITE" id="PS51918"/>
    </source>
</evidence>
<keyword evidence="1 8" id="KW-0004">4Fe-4S</keyword>
<dbReference type="SFLD" id="SFLDS00029">
    <property type="entry name" value="Radical_SAM"/>
    <property type="match status" value="1"/>
</dbReference>
<keyword evidence="4 8" id="KW-0460">Magnesium</keyword>
<keyword evidence="8" id="KW-0671">Queuosine biosynthesis</keyword>
<dbReference type="GO" id="GO:1904047">
    <property type="term" value="F:S-adenosyl-L-methionine binding"/>
    <property type="evidence" value="ECO:0007669"/>
    <property type="project" value="UniProtKB-UniRule"/>
</dbReference>
<evidence type="ECO:0000256" key="3">
    <source>
        <dbReference type="ARBA" id="ARBA00022723"/>
    </source>
</evidence>
<comment type="caution">
    <text evidence="10">The sequence shown here is derived from an EMBL/GenBank/DDBJ whole genome shotgun (WGS) entry which is preliminary data.</text>
</comment>
<comment type="catalytic activity">
    <reaction evidence="8">
        <text>6-carboxy-5,6,7,8-tetrahydropterin + H(+) = 7-carboxy-7-carbaguanine + NH4(+)</text>
        <dbReference type="Rhea" id="RHEA:27974"/>
        <dbReference type="ChEBI" id="CHEBI:15378"/>
        <dbReference type="ChEBI" id="CHEBI:28938"/>
        <dbReference type="ChEBI" id="CHEBI:61032"/>
        <dbReference type="ChEBI" id="CHEBI:61036"/>
        <dbReference type="EC" id="4.3.99.3"/>
    </reaction>
</comment>
<feature type="binding site" evidence="8">
    <location>
        <begin position="22"/>
        <end position="24"/>
    </location>
    <ligand>
        <name>substrate</name>
    </ligand>
</feature>
<dbReference type="InterPro" id="IPR024924">
    <property type="entry name" value="7-CO-7-deazaguanine_synth-like"/>
</dbReference>
<organism evidence="10 11">
    <name type="scientific">Flexistipes sinusarabici</name>
    <dbReference type="NCBI Taxonomy" id="2352"/>
    <lineage>
        <taxon>Bacteria</taxon>
        <taxon>Pseudomonadati</taxon>
        <taxon>Deferribacterota</taxon>
        <taxon>Deferribacteres</taxon>
        <taxon>Deferribacterales</taxon>
        <taxon>Flexistipitaceae</taxon>
        <taxon>Flexistipes</taxon>
    </lineage>
</organism>
<dbReference type="PANTHER" id="PTHR42836:SF1">
    <property type="entry name" value="7-CARBOXY-7-DEAZAGUANINE SYNTHASE"/>
    <property type="match status" value="1"/>
</dbReference>
<dbReference type="GO" id="GO:0000287">
    <property type="term" value="F:magnesium ion binding"/>
    <property type="evidence" value="ECO:0007669"/>
    <property type="project" value="UniProtKB-UniRule"/>
</dbReference>
<proteinExistence type="inferred from homology"/>
<evidence type="ECO:0000256" key="7">
    <source>
        <dbReference type="ARBA" id="ARBA00023239"/>
    </source>
</evidence>
<dbReference type="InterPro" id="IPR013785">
    <property type="entry name" value="Aldolase_TIM"/>
</dbReference>
<evidence type="ECO:0000256" key="6">
    <source>
        <dbReference type="ARBA" id="ARBA00023014"/>
    </source>
</evidence>
<comment type="pathway">
    <text evidence="8">Purine metabolism; 7-cyano-7-deazaguanine biosynthesis.</text>
</comment>
<sequence>MILQRSIMNNSSGYIKEIFPSIQGEGKYVGAKQLFVRLAGCSVNCLNCDTDYSAEDFFIINDKRIQNPVSPVDLAGNITEAFGLNSFHSISITGGEPLDQFGFLKDFIKAVKEMSGIRIFLETSGFYSDKLLALQDIVDIFSIDLKIKSSFGVNNLQSVQKIMRSIDTSKTYVKLIINKNITEIEMNAALKFLMDLKIKEIYLQPLNNISYNNKLEHIIDLLQDNGVNAYFIPQIHKFMEIR</sequence>
<reference evidence="10 11" key="1">
    <citation type="journal article" date="2018" name="Nat. Biotechnol.">
        <title>A standardized bacterial taxonomy based on genome phylogeny substantially revises the tree of life.</title>
        <authorList>
            <person name="Parks D.H."/>
            <person name="Chuvochina M."/>
            <person name="Waite D.W."/>
            <person name="Rinke C."/>
            <person name="Skarshewski A."/>
            <person name="Chaumeil P.A."/>
            <person name="Hugenholtz P."/>
        </authorList>
    </citation>
    <scope>NUCLEOTIDE SEQUENCE [LARGE SCALE GENOMIC DNA]</scope>
    <source>
        <strain evidence="10">UBA8672</strain>
    </source>
</reference>
<feature type="binding site" evidence="8">
    <location>
        <position position="93"/>
    </location>
    <ligand>
        <name>substrate</name>
    </ligand>
</feature>
<keyword evidence="2 8" id="KW-0949">S-adenosyl-L-methionine</keyword>
<keyword evidence="6 8" id="KW-0411">Iron-sulfur</keyword>
<dbReference type="EMBL" id="DPPF01000040">
    <property type="protein sequence ID" value="HCW92433.1"/>
    <property type="molecule type" value="Genomic_DNA"/>
</dbReference>
<dbReference type="Proteomes" id="UP000262325">
    <property type="component" value="Unassembled WGS sequence"/>
</dbReference>